<evidence type="ECO:0000259" key="2">
    <source>
        <dbReference type="Pfam" id="PF25843"/>
    </source>
</evidence>
<keyword evidence="1" id="KW-0732">Signal</keyword>
<reference evidence="3" key="1">
    <citation type="submission" date="2020-10" db="EMBL/GenBank/DDBJ databases">
        <authorList>
            <person name="Gilroy R."/>
        </authorList>
    </citation>
    <scope>NUCLEOTIDE SEQUENCE</scope>
    <source>
        <strain evidence="3">B3-4054</strain>
    </source>
</reference>
<dbReference type="EMBL" id="JADIMS010000073">
    <property type="protein sequence ID" value="MBO8450349.1"/>
    <property type="molecule type" value="Genomic_DNA"/>
</dbReference>
<feature type="non-terminal residue" evidence="3">
    <location>
        <position position="306"/>
    </location>
</feature>
<comment type="caution">
    <text evidence="3">The sequence shown here is derived from an EMBL/GenBank/DDBJ whole genome shotgun (WGS) entry which is preliminary data.</text>
</comment>
<evidence type="ECO:0000313" key="3">
    <source>
        <dbReference type="EMBL" id="MBO8450349.1"/>
    </source>
</evidence>
<feature type="chain" id="PRO_5038427777" description="DUF7954 domain-containing protein" evidence="1">
    <location>
        <begin position="33"/>
        <end position="306"/>
    </location>
</feature>
<dbReference type="Pfam" id="PF25843">
    <property type="entry name" value="DUF7954"/>
    <property type="match status" value="1"/>
</dbReference>
<evidence type="ECO:0000256" key="1">
    <source>
        <dbReference type="SAM" id="SignalP"/>
    </source>
</evidence>
<dbReference type="InterPro" id="IPR058260">
    <property type="entry name" value="DUF7954"/>
</dbReference>
<gene>
    <name evidence="3" type="ORF">IAA96_04505</name>
</gene>
<proteinExistence type="predicted"/>
<feature type="signal peptide" evidence="1">
    <location>
        <begin position="1"/>
        <end position="32"/>
    </location>
</feature>
<feature type="domain" description="DUF7954" evidence="2">
    <location>
        <begin position="57"/>
        <end position="221"/>
    </location>
</feature>
<reference evidence="3" key="2">
    <citation type="journal article" date="2021" name="PeerJ">
        <title>Extensive microbial diversity within the chicken gut microbiome revealed by metagenomics and culture.</title>
        <authorList>
            <person name="Gilroy R."/>
            <person name="Ravi A."/>
            <person name="Getino M."/>
            <person name="Pursley I."/>
            <person name="Horton D.L."/>
            <person name="Alikhan N.F."/>
            <person name="Baker D."/>
            <person name="Gharbi K."/>
            <person name="Hall N."/>
            <person name="Watson M."/>
            <person name="Adriaenssens E.M."/>
            <person name="Foster-Nyarko E."/>
            <person name="Jarju S."/>
            <person name="Secka A."/>
            <person name="Antonio M."/>
            <person name="Oren A."/>
            <person name="Chaudhuri R.R."/>
            <person name="La Ragione R."/>
            <person name="Hildebrand F."/>
            <person name="Pallen M.J."/>
        </authorList>
    </citation>
    <scope>NUCLEOTIDE SEQUENCE</scope>
    <source>
        <strain evidence="3">B3-4054</strain>
    </source>
</reference>
<accession>A0A9D9EMS8</accession>
<evidence type="ECO:0000313" key="4">
    <source>
        <dbReference type="Proteomes" id="UP000823616"/>
    </source>
</evidence>
<protein>
    <recommendedName>
        <fullName evidence="2">DUF7954 domain-containing protein</fullName>
    </recommendedName>
</protein>
<dbReference type="AlphaFoldDB" id="A0A9D9EMS8"/>
<dbReference type="Proteomes" id="UP000823616">
    <property type="component" value="Unassembled WGS sequence"/>
</dbReference>
<organism evidence="3 4">
    <name type="scientific">Candidatus Avitreponema avistercoris</name>
    <dbReference type="NCBI Taxonomy" id="2840705"/>
    <lineage>
        <taxon>Bacteria</taxon>
        <taxon>Pseudomonadati</taxon>
        <taxon>Spirochaetota</taxon>
        <taxon>Spirochaetia</taxon>
        <taxon>Spirochaetales</taxon>
        <taxon>Candidatus Avitreponema</taxon>
    </lineage>
</organism>
<sequence length="306" mass="33134">MYNGKRRSLRSVLCRQAAALLLLLSAVYPLSGQTETRNGPDVFFSGAAADFPQPVSGEFAFFRDYTFLEPTWIGILFYDTETWAARILTPGTGRRFTVFFTAEIHDGKMRLTGQRNDPNLQQEDVPLVNYLMQLLPFLWDERARAGNGGVSLPQSGIRGSFLPPTIRLESGTPFFGGKCTLTFAPEIPVFGLESIDDAGSRRIFQFESGGCISAESSTAFFDFTPVPQNARAAVREGNPAADGRDGGSAGTDGLLEPLVTVAPNFFLAGENASIVTGRGQTGGKSARPFFATLAKFFLLSEDVSVV</sequence>
<name>A0A9D9EMS8_9SPIR</name>